<feature type="transmembrane region" description="Helical" evidence="2">
    <location>
        <begin position="62"/>
        <end position="84"/>
    </location>
</feature>
<evidence type="ECO:0000313" key="3">
    <source>
        <dbReference type="EMBL" id="UOF90174.1"/>
    </source>
</evidence>
<name>A0ABY4CII3_9BACL</name>
<feature type="compositionally biased region" description="Basic residues" evidence="1">
    <location>
        <begin position="156"/>
        <end position="166"/>
    </location>
</feature>
<gene>
    <name evidence="3" type="ORF">LSG31_20300</name>
</gene>
<keyword evidence="2" id="KW-0812">Transmembrane</keyword>
<protein>
    <submittedName>
        <fullName evidence="3">Uncharacterized protein</fullName>
    </submittedName>
</protein>
<dbReference type="RefSeq" id="WP_347436867.1">
    <property type="nucleotide sequence ID" value="NZ_CP089291.1"/>
</dbReference>
<feature type="transmembrane region" description="Helical" evidence="2">
    <location>
        <begin position="12"/>
        <end position="31"/>
    </location>
</feature>
<keyword evidence="4" id="KW-1185">Reference proteome</keyword>
<accession>A0ABY4CII3</accession>
<feature type="transmembrane region" description="Helical" evidence="2">
    <location>
        <begin position="104"/>
        <end position="126"/>
    </location>
</feature>
<sequence>MTTENPAKPPIPWKGIVSTGGFLGLIGLIVIFFKPGYIQIVSSLAMMFSLYYIQPKIKEHRYLAGFLSSTIAGVIPWLGILLFHPSELVYDHTVPVWQEALRTFAGTFLPMWAMVSILLSWVNKWVTGKAEQRREKMLAERKTQKSDAPKKTGGYYRRKKKKKKKK</sequence>
<dbReference type="Proteomes" id="UP000830167">
    <property type="component" value="Chromosome"/>
</dbReference>
<evidence type="ECO:0000256" key="2">
    <source>
        <dbReference type="SAM" id="Phobius"/>
    </source>
</evidence>
<reference evidence="3" key="1">
    <citation type="submission" date="2021-12" db="EMBL/GenBank/DDBJ databases">
        <title>Alicyclobacillaceae gen. nov., sp. nov., isolated from chalcocite enrichment system.</title>
        <authorList>
            <person name="Jiang Z."/>
        </authorList>
    </citation>
    <scope>NUCLEOTIDE SEQUENCE</scope>
    <source>
        <strain evidence="3">MYW30-H2</strain>
    </source>
</reference>
<evidence type="ECO:0000256" key="1">
    <source>
        <dbReference type="SAM" id="MobiDB-lite"/>
    </source>
</evidence>
<feature type="compositionally biased region" description="Basic and acidic residues" evidence="1">
    <location>
        <begin position="136"/>
        <end position="150"/>
    </location>
</feature>
<feature type="region of interest" description="Disordered" evidence="1">
    <location>
        <begin position="136"/>
        <end position="166"/>
    </location>
</feature>
<organism evidence="3 4">
    <name type="scientific">Fodinisporobacter ferrooxydans</name>
    <dbReference type="NCBI Taxonomy" id="2901836"/>
    <lineage>
        <taxon>Bacteria</taxon>
        <taxon>Bacillati</taxon>
        <taxon>Bacillota</taxon>
        <taxon>Bacilli</taxon>
        <taxon>Bacillales</taxon>
        <taxon>Alicyclobacillaceae</taxon>
        <taxon>Fodinisporobacter</taxon>
    </lineage>
</organism>
<proteinExistence type="predicted"/>
<evidence type="ECO:0000313" key="4">
    <source>
        <dbReference type="Proteomes" id="UP000830167"/>
    </source>
</evidence>
<dbReference type="EMBL" id="CP089291">
    <property type="protein sequence ID" value="UOF90174.1"/>
    <property type="molecule type" value="Genomic_DNA"/>
</dbReference>
<keyword evidence="2" id="KW-0472">Membrane</keyword>
<keyword evidence="2" id="KW-1133">Transmembrane helix</keyword>